<accession>A0A5N6LYW4</accession>
<evidence type="ECO:0000313" key="1">
    <source>
        <dbReference type="EMBL" id="KAD3066814.1"/>
    </source>
</evidence>
<keyword evidence="2" id="KW-1185">Reference proteome</keyword>
<evidence type="ECO:0008006" key="3">
    <source>
        <dbReference type="Google" id="ProtNLM"/>
    </source>
</evidence>
<protein>
    <recommendedName>
        <fullName evidence="3">Retrotransposon gag domain-containing protein</fullName>
    </recommendedName>
</protein>
<organism evidence="1 2">
    <name type="scientific">Mikania micrantha</name>
    <name type="common">bitter vine</name>
    <dbReference type="NCBI Taxonomy" id="192012"/>
    <lineage>
        <taxon>Eukaryota</taxon>
        <taxon>Viridiplantae</taxon>
        <taxon>Streptophyta</taxon>
        <taxon>Embryophyta</taxon>
        <taxon>Tracheophyta</taxon>
        <taxon>Spermatophyta</taxon>
        <taxon>Magnoliopsida</taxon>
        <taxon>eudicotyledons</taxon>
        <taxon>Gunneridae</taxon>
        <taxon>Pentapetalae</taxon>
        <taxon>asterids</taxon>
        <taxon>campanulids</taxon>
        <taxon>Asterales</taxon>
        <taxon>Asteraceae</taxon>
        <taxon>Asteroideae</taxon>
        <taxon>Heliantheae alliance</taxon>
        <taxon>Eupatorieae</taxon>
        <taxon>Mikania</taxon>
    </lineage>
</organism>
<proteinExistence type="predicted"/>
<sequence length="225" mass="26226">MVDKHIVEETEGDDATHIETRRIVKEEVAKALETPMPTYLEGMQASLRDYISAEFVTLRAEIGRTVDNLGPTTKKVTYKEFIACKPSVFKGEVDPLLSQRWISDMESTFETSHCDPNDAVIFVGNQLKERAKDWWELLQEFLHLRQKDEIIDTITAIFYDKAKFCPDLLQTEKMWINRYYSMLNAKYREFLTPSKCETLSELTDCARERELELKRQEERGGKAQV</sequence>
<comment type="caution">
    <text evidence="1">The sequence shown here is derived from an EMBL/GenBank/DDBJ whole genome shotgun (WGS) entry which is preliminary data.</text>
</comment>
<dbReference type="Proteomes" id="UP000326396">
    <property type="component" value="Linkage Group LG7"/>
</dbReference>
<evidence type="ECO:0000313" key="2">
    <source>
        <dbReference type="Proteomes" id="UP000326396"/>
    </source>
</evidence>
<dbReference type="EMBL" id="SZYD01000017">
    <property type="protein sequence ID" value="KAD3066814.1"/>
    <property type="molecule type" value="Genomic_DNA"/>
</dbReference>
<name>A0A5N6LYW4_9ASTR</name>
<dbReference type="OrthoDB" id="2272416at2759"/>
<reference evidence="1 2" key="1">
    <citation type="submission" date="2019-05" db="EMBL/GenBank/DDBJ databases">
        <title>Mikania micrantha, genome provides insights into the molecular mechanism of rapid growth.</title>
        <authorList>
            <person name="Liu B."/>
        </authorList>
    </citation>
    <scope>NUCLEOTIDE SEQUENCE [LARGE SCALE GENOMIC DNA]</scope>
    <source>
        <strain evidence="1">NLD-2019</strain>
        <tissue evidence="1">Leaf</tissue>
    </source>
</reference>
<dbReference type="AlphaFoldDB" id="A0A5N6LYW4"/>
<gene>
    <name evidence="1" type="ORF">E3N88_34694</name>
</gene>